<dbReference type="RefSeq" id="WP_164515890.1">
    <property type="nucleotide sequence ID" value="NZ_QXGM01000002.1"/>
</dbReference>
<proteinExistence type="predicted"/>
<dbReference type="InterPro" id="IPR003675">
    <property type="entry name" value="Rce1/LyrA-like_dom"/>
</dbReference>
<dbReference type="GO" id="GO:0080120">
    <property type="term" value="P:CAAX-box protein maturation"/>
    <property type="evidence" value="ECO:0007669"/>
    <property type="project" value="UniProtKB-ARBA"/>
</dbReference>
<feature type="domain" description="CAAX prenyl protease 2/Lysostaphin resistance protein A-like" evidence="3">
    <location>
        <begin position="153"/>
        <end position="240"/>
    </location>
</feature>
<accession>A0A430FQK7</accession>
<comment type="caution">
    <text evidence="4">The sequence shown here is derived from an EMBL/GenBank/DDBJ whole genome shotgun (WGS) entry which is preliminary data.</text>
</comment>
<dbReference type="Pfam" id="PF02517">
    <property type="entry name" value="Rce1-like"/>
    <property type="match status" value="1"/>
</dbReference>
<dbReference type="InterPro" id="IPR052710">
    <property type="entry name" value="CAAX_protease"/>
</dbReference>
<keyword evidence="4" id="KW-0645">Protease</keyword>
<keyword evidence="2" id="KW-0812">Transmembrane</keyword>
<dbReference type="GO" id="GO:0004175">
    <property type="term" value="F:endopeptidase activity"/>
    <property type="evidence" value="ECO:0007669"/>
    <property type="project" value="UniProtKB-ARBA"/>
</dbReference>
<feature type="transmembrane region" description="Helical" evidence="2">
    <location>
        <begin position="38"/>
        <end position="63"/>
    </location>
</feature>
<feature type="region of interest" description="Disordered" evidence="1">
    <location>
        <begin position="1"/>
        <end position="22"/>
    </location>
</feature>
<dbReference type="AlphaFoldDB" id="A0A430FQK7"/>
<sequence>MTTSERLQRARRGAQYSGDPPSLDAVARRMRIRAAQKSVGLVCLAIMAFSLTMDIAATAIIAMLRFSGIAIPVWLSISIGDAAEILLGLPLAIWIMSPLKPMVAQRSTLHAKQFLGFFSVAMVAYVIGTFASAAFSFILPTARNAETELMEQNPLFILAGTVILAPIIEEWVFRKQVISRLERFGQVPAILTSSLLFALMHQNLFQLVHAFVCGLVLGYVYVRTHRLIYTIALHMTLNFFGSLGLPYATSYLESGSNSFVTYAIWTVFGLLAVAVIVGVVLIIRNARSLHFDQMPEQIPPRTMGSVLFGNAGMILFLIVTALLTAASLTGLGNIVQLLLSHG</sequence>
<evidence type="ECO:0000256" key="1">
    <source>
        <dbReference type="SAM" id="MobiDB-lite"/>
    </source>
</evidence>
<feature type="transmembrane region" description="Helical" evidence="2">
    <location>
        <begin position="114"/>
        <end position="135"/>
    </location>
</feature>
<evidence type="ECO:0000259" key="3">
    <source>
        <dbReference type="Pfam" id="PF02517"/>
    </source>
</evidence>
<keyword evidence="4" id="KW-0378">Hydrolase</keyword>
<reference evidence="4 5" key="1">
    <citation type="submission" date="2018-09" db="EMBL/GenBank/DDBJ databases">
        <title>Characterization of the phylogenetic diversity of five novel species belonging to the genus Bifidobacterium.</title>
        <authorList>
            <person name="Lugli G.A."/>
            <person name="Duranti S."/>
            <person name="Milani C."/>
        </authorList>
    </citation>
    <scope>NUCLEOTIDE SEQUENCE [LARGE SCALE GENOMIC DNA]</scope>
    <source>
        <strain evidence="4 5">2036B</strain>
    </source>
</reference>
<evidence type="ECO:0000313" key="5">
    <source>
        <dbReference type="Proteomes" id="UP000287609"/>
    </source>
</evidence>
<evidence type="ECO:0000313" key="4">
    <source>
        <dbReference type="EMBL" id="RSX55123.1"/>
    </source>
</evidence>
<dbReference type="PANTHER" id="PTHR36435">
    <property type="entry name" value="SLR1288 PROTEIN"/>
    <property type="match status" value="1"/>
</dbReference>
<organism evidence="4 5">
    <name type="scientific">Bifidobacterium dolichotidis</name>
    <dbReference type="NCBI Taxonomy" id="2306976"/>
    <lineage>
        <taxon>Bacteria</taxon>
        <taxon>Bacillati</taxon>
        <taxon>Actinomycetota</taxon>
        <taxon>Actinomycetes</taxon>
        <taxon>Bifidobacteriales</taxon>
        <taxon>Bifidobacteriaceae</taxon>
        <taxon>Bifidobacterium</taxon>
    </lineage>
</organism>
<feature type="transmembrane region" description="Helical" evidence="2">
    <location>
        <begin position="206"/>
        <end position="222"/>
    </location>
</feature>
<keyword evidence="2" id="KW-0472">Membrane</keyword>
<gene>
    <name evidence="4" type="ORF">D2E26_1177</name>
</gene>
<feature type="transmembrane region" description="Helical" evidence="2">
    <location>
        <begin position="227"/>
        <end position="247"/>
    </location>
</feature>
<name>A0A430FQK7_9BIFI</name>
<keyword evidence="2" id="KW-1133">Transmembrane helix</keyword>
<dbReference type="Proteomes" id="UP000287609">
    <property type="component" value="Unassembled WGS sequence"/>
</dbReference>
<protein>
    <submittedName>
        <fullName evidence="4">CAAX amino protease</fullName>
    </submittedName>
</protein>
<feature type="transmembrane region" description="Helical" evidence="2">
    <location>
        <begin position="259"/>
        <end position="283"/>
    </location>
</feature>
<dbReference type="EMBL" id="QXGM01000002">
    <property type="protein sequence ID" value="RSX55123.1"/>
    <property type="molecule type" value="Genomic_DNA"/>
</dbReference>
<feature type="transmembrane region" description="Helical" evidence="2">
    <location>
        <begin position="304"/>
        <end position="328"/>
    </location>
</feature>
<evidence type="ECO:0000256" key="2">
    <source>
        <dbReference type="SAM" id="Phobius"/>
    </source>
</evidence>
<dbReference type="GO" id="GO:0006508">
    <property type="term" value="P:proteolysis"/>
    <property type="evidence" value="ECO:0007669"/>
    <property type="project" value="UniProtKB-KW"/>
</dbReference>
<feature type="transmembrane region" description="Helical" evidence="2">
    <location>
        <begin position="69"/>
        <end position="93"/>
    </location>
</feature>
<keyword evidence="5" id="KW-1185">Reference proteome</keyword>
<dbReference type="PANTHER" id="PTHR36435:SF1">
    <property type="entry name" value="CAAX AMINO TERMINAL PROTEASE FAMILY PROTEIN"/>
    <property type="match status" value="1"/>
</dbReference>